<feature type="compositionally biased region" description="Basic and acidic residues" evidence="1">
    <location>
        <begin position="28"/>
        <end position="41"/>
    </location>
</feature>
<reference evidence="3" key="2">
    <citation type="submission" date="2023-06" db="EMBL/GenBank/DDBJ databases">
        <authorList>
            <person name="Ma L."/>
            <person name="Liu K.-W."/>
            <person name="Li Z."/>
            <person name="Hsiao Y.-Y."/>
            <person name="Qi Y."/>
            <person name="Fu T."/>
            <person name="Tang G."/>
            <person name="Zhang D."/>
            <person name="Sun W.-H."/>
            <person name="Liu D.-K."/>
            <person name="Li Y."/>
            <person name="Chen G.-Z."/>
            <person name="Liu X.-D."/>
            <person name="Liao X.-Y."/>
            <person name="Jiang Y.-T."/>
            <person name="Yu X."/>
            <person name="Hao Y."/>
            <person name="Huang J."/>
            <person name="Zhao X.-W."/>
            <person name="Ke S."/>
            <person name="Chen Y.-Y."/>
            <person name="Wu W.-L."/>
            <person name="Hsu J.-L."/>
            <person name="Lin Y.-F."/>
            <person name="Huang M.-D."/>
            <person name="Li C.-Y."/>
            <person name="Huang L."/>
            <person name="Wang Z.-W."/>
            <person name="Zhao X."/>
            <person name="Zhong W.-Y."/>
            <person name="Peng D.-H."/>
            <person name="Ahmad S."/>
            <person name="Lan S."/>
            <person name="Zhang J.-S."/>
            <person name="Tsai W.-C."/>
            <person name="Van De Peer Y."/>
            <person name="Liu Z.-J."/>
        </authorList>
    </citation>
    <scope>NUCLEOTIDE SEQUENCE</scope>
    <source>
        <strain evidence="3">SCP</strain>
        <tissue evidence="3">Leaves</tissue>
    </source>
</reference>
<evidence type="ECO:0000256" key="1">
    <source>
        <dbReference type="SAM" id="MobiDB-lite"/>
    </source>
</evidence>
<dbReference type="InterPro" id="IPR044824">
    <property type="entry name" value="MAIN-like"/>
</dbReference>
<feature type="compositionally biased region" description="Acidic residues" evidence="1">
    <location>
        <begin position="8"/>
        <end position="27"/>
    </location>
</feature>
<dbReference type="GO" id="GO:0010073">
    <property type="term" value="P:meristem maintenance"/>
    <property type="evidence" value="ECO:0007669"/>
    <property type="project" value="InterPro"/>
</dbReference>
<evidence type="ECO:0000313" key="4">
    <source>
        <dbReference type="Proteomes" id="UP001179952"/>
    </source>
</evidence>
<feature type="domain" description="Aminotransferase-like plant mobile" evidence="2">
    <location>
        <begin position="102"/>
        <end position="283"/>
    </location>
</feature>
<gene>
    <name evidence="3" type="ORF">QJS04_geneDACA021090</name>
</gene>
<name>A0AAV9A1B3_ACOGR</name>
<evidence type="ECO:0000259" key="2">
    <source>
        <dbReference type="Pfam" id="PF10536"/>
    </source>
</evidence>
<dbReference type="PANTHER" id="PTHR46033:SF8">
    <property type="entry name" value="PROTEIN MAINTENANCE OF MERISTEMS-LIKE"/>
    <property type="match status" value="1"/>
</dbReference>
<dbReference type="EMBL" id="JAUJYN010000024">
    <property type="protein sequence ID" value="KAK1258124.1"/>
    <property type="molecule type" value="Genomic_DNA"/>
</dbReference>
<proteinExistence type="predicted"/>
<sequence>MVEVVNIESDESGLDNPGEEEEEEPFEEVPKEQTKGPKRENTMDLREWHGPIVDDLLYFQSSHMCHQGFEGKTDIMGLKIHMVQLRHWPIDPRIEPYVRASGLYYLTQMGYTIVDRRLLTALIERWRPKTNTFHLEDVGVLTGLPIAGKAVTRVTDCDDWGSVCEELLGVVPSTGKLTRGRILLSWLRENFSIMPDVKMDEVIIQQYARAYFMFVLGCTIFTDGTGNKIHGCWLYLLRDFNEAGRYSWGSAVLAHLYRALYEGSVIGQRTSAGSAGFFALLQVVWKPYIGKYESLPPICRDHHMLWLARVPLICFDIVEMHLPDRVARQFGWHQDTPTDVEDMDRVIIARDINEVLARGAVLYPDSNEWGRISVVTRDLAEAMVEDREQSQYQSSYVASMYDRLDDDLTGADFSESEPMFTIEELFSDLVHLDQDVHEQPHQQSNIPDVPHNLSTFTRPLQTYVRGPRRVFGIIGTSRRPEEFTTPAQPVIPPSQPTDAPSSSAPPAPRKTKTKQNVFSENFNVLGGENVLLLEGPDSRIARAWFR</sequence>
<feature type="region of interest" description="Disordered" evidence="1">
    <location>
        <begin position="1"/>
        <end position="41"/>
    </location>
</feature>
<comment type="caution">
    <text evidence="3">The sequence shown here is derived from an EMBL/GenBank/DDBJ whole genome shotgun (WGS) entry which is preliminary data.</text>
</comment>
<feature type="region of interest" description="Disordered" evidence="1">
    <location>
        <begin position="475"/>
        <end position="514"/>
    </location>
</feature>
<reference evidence="3" key="1">
    <citation type="journal article" date="2023" name="Nat. Commun.">
        <title>Diploid and tetraploid genomes of Acorus and the evolution of monocots.</title>
        <authorList>
            <person name="Ma L."/>
            <person name="Liu K.W."/>
            <person name="Li Z."/>
            <person name="Hsiao Y.Y."/>
            <person name="Qi Y."/>
            <person name="Fu T."/>
            <person name="Tang G.D."/>
            <person name="Zhang D."/>
            <person name="Sun W.H."/>
            <person name="Liu D.K."/>
            <person name="Li Y."/>
            <person name="Chen G.Z."/>
            <person name="Liu X.D."/>
            <person name="Liao X.Y."/>
            <person name="Jiang Y.T."/>
            <person name="Yu X."/>
            <person name="Hao Y."/>
            <person name="Huang J."/>
            <person name="Zhao X.W."/>
            <person name="Ke S."/>
            <person name="Chen Y.Y."/>
            <person name="Wu W.L."/>
            <person name="Hsu J.L."/>
            <person name="Lin Y.F."/>
            <person name="Huang M.D."/>
            <person name="Li C.Y."/>
            <person name="Huang L."/>
            <person name="Wang Z.W."/>
            <person name="Zhao X."/>
            <person name="Zhong W.Y."/>
            <person name="Peng D.H."/>
            <person name="Ahmad S."/>
            <person name="Lan S."/>
            <person name="Zhang J.S."/>
            <person name="Tsai W.C."/>
            <person name="Van de Peer Y."/>
            <person name="Liu Z.J."/>
        </authorList>
    </citation>
    <scope>NUCLEOTIDE SEQUENCE</scope>
    <source>
        <strain evidence="3">SCP</strain>
    </source>
</reference>
<organism evidence="3 4">
    <name type="scientific">Acorus gramineus</name>
    <name type="common">Dwarf sweet flag</name>
    <dbReference type="NCBI Taxonomy" id="55184"/>
    <lineage>
        <taxon>Eukaryota</taxon>
        <taxon>Viridiplantae</taxon>
        <taxon>Streptophyta</taxon>
        <taxon>Embryophyta</taxon>
        <taxon>Tracheophyta</taxon>
        <taxon>Spermatophyta</taxon>
        <taxon>Magnoliopsida</taxon>
        <taxon>Liliopsida</taxon>
        <taxon>Acoraceae</taxon>
        <taxon>Acorus</taxon>
    </lineage>
</organism>
<protein>
    <recommendedName>
        <fullName evidence="2">Aminotransferase-like plant mobile domain-containing protein</fullName>
    </recommendedName>
</protein>
<dbReference type="Pfam" id="PF10536">
    <property type="entry name" value="PMD"/>
    <property type="match status" value="1"/>
</dbReference>
<dbReference type="Proteomes" id="UP001179952">
    <property type="component" value="Unassembled WGS sequence"/>
</dbReference>
<dbReference type="InterPro" id="IPR019557">
    <property type="entry name" value="AminoTfrase-like_pln_mobile"/>
</dbReference>
<accession>A0AAV9A1B3</accession>
<evidence type="ECO:0000313" key="3">
    <source>
        <dbReference type="EMBL" id="KAK1258124.1"/>
    </source>
</evidence>
<dbReference type="PANTHER" id="PTHR46033">
    <property type="entry name" value="PROTEIN MAIN-LIKE 2"/>
    <property type="match status" value="1"/>
</dbReference>
<keyword evidence="4" id="KW-1185">Reference proteome</keyword>
<dbReference type="AlphaFoldDB" id="A0AAV9A1B3"/>